<feature type="non-terminal residue" evidence="2">
    <location>
        <position position="1"/>
    </location>
</feature>
<dbReference type="Proteomes" id="UP001328107">
    <property type="component" value="Unassembled WGS sequence"/>
</dbReference>
<proteinExistence type="predicted"/>
<dbReference type="InterPro" id="IPR045860">
    <property type="entry name" value="Snake_toxin-like_sf"/>
</dbReference>
<organism evidence="2 3">
    <name type="scientific">Pristionchus mayeri</name>
    <dbReference type="NCBI Taxonomy" id="1317129"/>
    <lineage>
        <taxon>Eukaryota</taxon>
        <taxon>Metazoa</taxon>
        <taxon>Ecdysozoa</taxon>
        <taxon>Nematoda</taxon>
        <taxon>Chromadorea</taxon>
        <taxon>Rhabditida</taxon>
        <taxon>Rhabditina</taxon>
        <taxon>Diplogasteromorpha</taxon>
        <taxon>Diplogasteroidea</taxon>
        <taxon>Neodiplogasteridae</taxon>
        <taxon>Pristionchus</taxon>
    </lineage>
</organism>
<name>A0AAN4ZCS2_9BILA</name>
<dbReference type="AlphaFoldDB" id="A0AAN4ZCS2"/>
<evidence type="ECO:0008006" key="4">
    <source>
        <dbReference type="Google" id="ProtNLM"/>
    </source>
</evidence>
<dbReference type="SUPFAM" id="SSF57302">
    <property type="entry name" value="Snake toxin-like"/>
    <property type="match status" value="1"/>
</dbReference>
<evidence type="ECO:0000313" key="2">
    <source>
        <dbReference type="EMBL" id="GMR38827.1"/>
    </source>
</evidence>
<evidence type="ECO:0000256" key="1">
    <source>
        <dbReference type="SAM" id="SignalP"/>
    </source>
</evidence>
<keyword evidence="1" id="KW-0732">Signal</keyword>
<dbReference type="PANTHER" id="PTHR34721">
    <property type="entry name" value="PROTEIN CBG09734"/>
    <property type="match status" value="1"/>
</dbReference>
<protein>
    <recommendedName>
        <fullName evidence="4">Activin types I and II receptor domain-containing protein</fullName>
    </recommendedName>
</protein>
<dbReference type="EMBL" id="BTRK01000002">
    <property type="protein sequence ID" value="GMR38827.1"/>
    <property type="molecule type" value="Genomic_DNA"/>
</dbReference>
<reference evidence="3" key="1">
    <citation type="submission" date="2022-10" db="EMBL/GenBank/DDBJ databases">
        <title>Genome assembly of Pristionchus species.</title>
        <authorList>
            <person name="Yoshida K."/>
            <person name="Sommer R.J."/>
        </authorList>
    </citation>
    <scope>NUCLEOTIDE SEQUENCE [LARGE SCALE GENOMIC DNA]</scope>
    <source>
        <strain evidence="3">RS5460</strain>
    </source>
</reference>
<accession>A0AAN4ZCS2</accession>
<dbReference type="PANTHER" id="PTHR34721:SF3">
    <property type="entry name" value="ACTIVIN_RECP DOMAIN-CONTAINING PROTEIN-RELATED"/>
    <property type="match status" value="1"/>
</dbReference>
<keyword evidence="3" id="KW-1185">Reference proteome</keyword>
<gene>
    <name evidence="2" type="ORF">PMAYCL1PPCAC_09022</name>
</gene>
<comment type="caution">
    <text evidence="2">The sequence shown here is derived from an EMBL/GenBank/DDBJ whole genome shotgun (WGS) entry which is preliminary data.</text>
</comment>
<sequence>INLILFVTAHCSISTAIRCYLGDNAPESSWFKVEYDCPDWYSSEYCLTYLKADNSTWLGCANADLCDESKLGCARDPDIDDGSQVCCCRGDLCNDDPDVPFPTTTSPPTASTSSEYITVTENTEPTTVSTESETTTLVNTVNN</sequence>
<evidence type="ECO:0000313" key="3">
    <source>
        <dbReference type="Proteomes" id="UP001328107"/>
    </source>
</evidence>
<feature type="chain" id="PRO_5042945690" description="Activin types I and II receptor domain-containing protein" evidence="1">
    <location>
        <begin position="17"/>
        <end position="143"/>
    </location>
</feature>
<feature type="signal peptide" evidence="1">
    <location>
        <begin position="1"/>
        <end position="16"/>
    </location>
</feature>